<dbReference type="Gene3D" id="1.20.144.10">
    <property type="entry name" value="Phosphatidic acid phosphatase type 2/haloperoxidase"/>
    <property type="match status" value="1"/>
</dbReference>
<proteinExistence type="inferred from homology"/>
<dbReference type="GO" id="GO:0006644">
    <property type="term" value="P:phospholipid metabolic process"/>
    <property type="evidence" value="ECO:0007669"/>
    <property type="project" value="InterPro"/>
</dbReference>
<name>A0A811S491_9POAL</name>
<evidence type="ECO:0000256" key="5">
    <source>
        <dbReference type="ARBA" id="ARBA00022989"/>
    </source>
</evidence>
<dbReference type="SUPFAM" id="SSF48317">
    <property type="entry name" value="Acid phosphatase/Vanadium-dependent haloperoxidase"/>
    <property type="match status" value="1"/>
</dbReference>
<keyword evidence="4" id="KW-0378">Hydrolase</keyword>
<dbReference type="Proteomes" id="UP000604825">
    <property type="component" value="Unassembled WGS sequence"/>
</dbReference>
<comment type="similarity">
    <text evidence="2">Belongs to the PA-phosphatase related phosphoesterase family.</text>
</comment>
<feature type="transmembrane region" description="Helical" evidence="8">
    <location>
        <begin position="220"/>
        <end position="239"/>
    </location>
</feature>
<feature type="coiled-coil region" evidence="7">
    <location>
        <begin position="272"/>
        <end position="330"/>
    </location>
</feature>
<evidence type="ECO:0000256" key="8">
    <source>
        <dbReference type="SAM" id="Phobius"/>
    </source>
</evidence>
<dbReference type="InterPro" id="IPR000326">
    <property type="entry name" value="PAP2/HPO"/>
</dbReference>
<keyword evidence="5 8" id="KW-1133">Transmembrane helix</keyword>
<dbReference type="InterPro" id="IPR043216">
    <property type="entry name" value="PAP-like"/>
</dbReference>
<keyword evidence="3 8" id="KW-0812">Transmembrane</keyword>
<feature type="transmembrane region" description="Helical" evidence="8">
    <location>
        <begin position="94"/>
        <end position="111"/>
    </location>
</feature>
<dbReference type="Pfam" id="PF01569">
    <property type="entry name" value="PAP2"/>
    <property type="match status" value="1"/>
</dbReference>
<dbReference type="GO" id="GO:0046839">
    <property type="term" value="P:phospholipid dephosphorylation"/>
    <property type="evidence" value="ECO:0007669"/>
    <property type="project" value="TreeGrafter"/>
</dbReference>
<dbReference type="SMART" id="SM00014">
    <property type="entry name" value="acidPPc"/>
    <property type="match status" value="1"/>
</dbReference>
<dbReference type="InterPro" id="IPR036938">
    <property type="entry name" value="PAP2/HPO_sf"/>
</dbReference>
<comment type="caution">
    <text evidence="10">The sequence shown here is derived from an EMBL/GenBank/DDBJ whole genome shotgun (WGS) entry which is preliminary data.</text>
</comment>
<dbReference type="CDD" id="cd03390">
    <property type="entry name" value="PAP2_containing_1_like"/>
    <property type="match status" value="1"/>
</dbReference>
<keyword evidence="11" id="KW-1185">Reference proteome</keyword>
<evidence type="ECO:0000256" key="1">
    <source>
        <dbReference type="ARBA" id="ARBA00004141"/>
    </source>
</evidence>
<evidence type="ECO:0000256" key="3">
    <source>
        <dbReference type="ARBA" id="ARBA00022692"/>
    </source>
</evidence>
<evidence type="ECO:0000256" key="6">
    <source>
        <dbReference type="ARBA" id="ARBA00023136"/>
    </source>
</evidence>
<protein>
    <recommendedName>
        <fullName evidence="9">Phosphatidic acid phosphatase type 2/haloperoxidase domain-containing protein</fullName>
    </recommendedName>
</protein>
<reference evidence="10" key="1">
    <citation type="submission" date="2020-10" db="EMBL/GenBank/DDBJ databases">
        <authorList>
            <person name="Han B."/>
            <person name="Lu T."/>
            <person name="Zhao Q."/>
            <person name="Huang X."/>
            <person name="Zhao Y."/>
        </authorList>
    </citation>
    <scope>NUCLEOTIDE SEQUENCE</scope>
</reference>
<evidence type="ECO:0000313" key="11">
    <source>
        <dbReference type="Proteomes" id="UP000604825"/>
    </source>
</evidence>
<evidence type="ECO:0000256" key="4">
    <source>
        <dbReference type="ARBA" id="ARBA00022801"/>
    </source>
</evidence>
<evidence type="ECO:0000256" key="7">
    <source>
        <dbReference type="SAM" id="Coils"/>
    </source>
</evidence>
<evidence type="ECO:0000256" key="2">
    <source>
        <dbReference type="ARBA" id="ARBA00008816"/>
    </source>
</evidence>
<gene>
    <name evidence="10" type="ORF">NCGR_LOCUS60358</name>
</gene>
<evidence type="ECO:0000259" key="9">
    <source>
        <dbReference type="SMART" id="SM00014"/>
    </source>
</evidence>
<feature type="transmembrane region" description="Helical" evidence="8">
    <location>
        <begin position="20"/>
        <end position="40"/>
    </location>
</feature>
<comment type="subcellular location">
    <subcellularLocation>
        <location evidence="1">Membrane</location>
        <topology evidence="1">Multi-pass membrane protein</topology>
    </subcellularLocation>
</comment>
<organism evidence="10 11">
    <name type="scientific">Miscanthus lutarioriparius</name>
    <dbReference type="NCBI Taxonomy" id="422564"/>
    <lineage>
        <taxon>Eukaryota</taxon>
        <taxon>Viridiplantae</taxon>
        <taxon>Streptophyta</taxon>
        <taxon>Embryophyta</taxon>
        <taxon>Tracheophyta</taxon>
        <taxon>Spermatophyta</taxon>
        <taxon>Magnoliopsida</taxon>
        <taxon>Liliopsida</taxon>
        <taxon>Poales</taxon>
        <taxon>Poaceae</taxon>
        <taxon>PACMAD clade</taxon>
        <taxon>Panicoideae</taxon>
        <taxon>Andropogonodae</taxon>
        <taxon>Andropogoneae</taxon>
        <taxon>Saccharinae</taxon>
        <taxon>Miscanthus</taxon>
    </lineage>
</organism>
<dbReference type="GO" id="GO:0016020">
    <property type="term" value="C:membrane"/>
    <property type="evidence" value="ECO:0007669"/>
    <property type="project" value="UniProtKB-SubCell"/>
</dbReference>
<dbReference type="EMBL" id="CAJGYO010000018">
    <property type="protein sequence ID" value="CAD6336260.1"/>
    <property type="molecule type" value="Genomic_DNA"/>
</dbReference>
<sequence length="496" mass="55167">MRPYLRTHGKQVARLHLFDWIVLLLLVAMYAVLGLLQPFHRFVAEDMMASLRYPMKDNTVPSWAVPIIAIVVPMIFIVGIYIKRRNVYDLHHAILGLLFSVLITAILTVAIKDAVGRPRPDFFWRCFPDGVPKYNNITGGVICHGQRSVIEEGHKSFPSGHSSACFAGLGFLSWYLAGKIKAFDRGGHVAKLCIVLLPLLLATMVAVSRVSDYWHHWQDVFAGGVLGLVIASFCYLQFFPPPYSKHGCLCHHLKHVDYFKLLRMNLEQQCVSHYLLEAIEALKKELEILEAEKTRLAEEVGGLRAARGDLEILQRKVDSLNKEVEGGKDAEQLAAERALKAIETADNLRKTVDAERESGVALKAQMDMLTRCLKDAKTANFLKLPDFIGGTVDFGALASATNLSKMLRQDSCLHVEGVKEKDLEGPAELGVTSRDVRRSVRNFMKSFWVKFGWAEACSMAEARLCAILQELQKVEAVHGTATEATTPKAPSGAAEV</sequence>
<feature type="domain" description="Phosphatidic acid phosphatase type 2/haloperoxidase" evidence="9">
    <location>
        <begin position="92"/>
        <end position="235"/>
    </location>
</feature>
<keyword evidence="6 8" id="KW-0472">Membrane</keyword>
<feature type="transmembrane region" description="Helical" evidence="8">
    <location>
        <begin position="189"/>
        <end position="208"/>
    </location>
</feature>
<dbReference type="AlphaFoldDB" id="A0A811S491"/>
<dbReference type="OrthoDB" id="10030083at2759"/>
<evidence type="ECO:0000313" key="10">
    <source>
        <dbReference type="EMBL" id="CAD6336260.1"/>
    </source>
</evidence>
<dbReference type="GO" id="GO:0008195">
    <property type="term" value="F:phosphatidate phosphatase activity"/>
    <property type="evidence" value="ECO:0007669"/>
    <property type="project" value="TreeGrafter"/>
</dbReference>
<dbReference type="PANTHER" id="PTHR10165:SF167">
    <property type="entry name" value="PHOSPHATIDIC ACID PHOSPHATASE TYPE 2_HALOPEROXIDASE DOMAIN-CONTAINING PROTEIN"/>
    <property type="match status" value="1"/>
</dbReference>
<dbReference type="FunFam" id="1.20.144.10:FF:000001">
    <property type="entry name" value="Lipid phosphate phosphatase 2"/>
    <property type="match status" value="1"/>
</dbReference>
<dbReference type="PANTHER" id="PTHR10165">
    <property type="entry name" value="LIPID PHOSPHATE PHOSPHATASE"/>
    <property type="match status" value="1"/>
</dbReference>
<feature type="transmembrane region" description="Helical" evidence="8">
    <location>
        <begin position="60"/>
        <end position="82"/>
    </location>
</feature>
<accession>A0A811S491</accession>
<keyword evidence="7" id="KW-0175">Coiled coil</keyword>